<accession>A0A4Z1ELL5</accession>
<comment type="caution">
    <text evidence="2">The sequence shown here is derived from an EMBL/GenBank/DDBJ whole genome shotgun (WGS) entry which is preliminary data.</text>
</comment>
<evidence type="ECO:0000256" key="1">
    <source>
        <dbReference type="SAM" id="MobiDB-lite"/>
    </source>
</evidence>
<evidence type="ECO:0000313" key="3">
    <source>
        <dbReference type="Proteomes" id="UP000297777"/>
    </source>
</evidence>
<dbReference type="Proteomes" id="UP000297777">
    <property type="component" value="Unassembled WGS sequence"/>
</dbReference>
<protein>
    <submittedName>
        <fullName evidence="2">Uncharacterized protein</fullName>
    </submittedName>
</protein>
<dbReference type="OrthoDB" id="288942at2759"/>
<feature type="region of interest" description="Disordered" evidence="1">
    <location>
        <begin position="392"/>
        <end position="430"/>
    </location>
</feature>
<dbReference type="InterPro" id="IPR038883">
    <property type="entry name" value="AN11006-like"/>
</dbReference>
<evidence type="ECO:0000313" key="2">
    <source>
        <dbReference type="EMBL" id="TGO11548.1"/>
    </source>
</evidence>
<dbReference type="PANTHER" id="PTHR42085:SF1">
    <property type="entry name" value="F-BOX DOMAIN-CONTAINING PROTEIN"/>
    <property type="match status" value="1"/>
</dbReference>
<proteinExistence type="predicted"/>
<organism evidence="2 3">
    <name type="scientific">Botrytis tulipae</name>
    <dbReference type="NCBI Taxonomy" id="87230"/>
    <lineage>
        <taxon>Eukaryota</taxon>
        <taxon>Fungi</taxon>
        <taxon>Dikarya</taxon>
        <taxon>Ascomycota</taxon>
        <taxon>Pezizomycotina</taxon>
        <taxon>Leotiomycetes</taxon>
        <taxon>Helotiales</taxon>
        <taxon>Sclerotiniaceae</taxon>
        <taxon>Botrytis</taxon>
    </lineage>
</organism>
<dbReference type="PANTHER" id="PTHR42085">
    <property type="entry name" value="F-BOX DOMAIN-CONTAINING PROTEIN"/>
    <property type="match status" value="1"/>
</dbReference>
<name>A0A4Z1ELL5_9HELO</name>
<dbReference type="AlphaFoldDB" id="A0A4Z1ELL5"/>
<dbReference type="EMBL" id="PQXH01000107">
    <property type="protein sequence ID" value="TGO11548.1"/>
    <property type="molecule type" value="Genomic_DNA"/>
</dbReference>
<sequence>MGICLSRILTTNIKTSTSVKHSSTMDNQTRNNHFTFDFTTPATDLALQTPTPPPLNIHLKPTPPRLQLLSPFYSGVIPAEIRSLIFSYVLTPTPIPNTDYDPNTNYARPGFTCRTRLHLSLLRTCRRIYLETYHLPPTCIPHVFWHARHPPSAKPARSEHSYFPRLPDYQLALLKSVHLHTQLYWLQDFLRPLTSAHYLQTITHLKLTIRRGDWWWNERNEALAINPYRGNADVPSMRADMERSRRGELPAWQAGKWGASLAGFPQLEVLEMEFETSEEKREELKMVVEWARTWEFPMGKRGMLSTRKHSNARAGEENEKGELGDVKTWEWRGKAVHWTEVCPFCVGNACQRTEPAKGKNGDKCRERKGLMERGEGPMLVVMELKWKLRGHPVGEESSGLVEEEDNDQIVDLDESSDDEDEMEWGEEDED</sequence>
<reference evidence="2 3" key="1">
    <citation type="submission" date="2017-12" db="EMBL/GenBank/DDBJ databases">
        <title>Comparative genomics of Botrytis spp.</title>
        <authorList>
            <person name="Valero-Jimenez C.A."/>
            <person name="Tapia P."/>
            <person name="Veloso J."/>
            <person name="Silva-Moreno E."/>
            <person name="Staats M."/>
            <person name="Valdes J.H."/>
            <person name="Van Kan J.A.L."/>
        </authorList>
    </citation>
    <scope>NUCLEOTIDE SEQUENCE [LARGE SCALE GENOMIC DNA]</scope>
    <source>
        <strain evidence="2 3">Bt9001</strain>
    </source>
</reference>
<keyword evidence="3" id="KW-1185">Reference proteome</keyword>
<gene>
    <name evidence="2" type="ORF">BTUL_0107g00330</name>
</gene>
<feature type="compositionally biased region" description="Acidic residues" evidence="1">
    <location>
        <begin position="401"/>
        <end position="430"/>
    </location>
</feature>